<feature type="transmembrane region" description="Helical" evidence="6">
    <location>
        <begin position="671"/>
        <end position="690"/>
    </location>
</feature>
<protein>
    <recommendedName>
        <fullName evidence="9">Major facilitator superfamily (MFS) profile domain-containing protein</fullName>
    </recommendedName>
</protein>
<dbReference type="Pfam" id="PF07690">
    <property type="entry name" value="MFS_1"/>
    <property type="match status" value="1"/>
</dbReference>
<evidence type="ECO:0000256" key="5">
    <source>
        <dbReference type="SAM" id="MobiDB-lite"/>
    </source>
</evidence>
<reference evidence="7 8" key="1">
    <citation type="submission" date="2015-07" db="EMBL/GenBank/DDBJ databases">
        <title>Comparative genomics of the Sigatoka disease complex on banana suggests a link between parallel evolutionary changes in Pseudocercospora fijiensis and Pseudocercospora eumusae and increased virulence on the banana host.</title>
        <authorList>
            <person name="Chang T.-C."/>
            <person name="Salvucci A."/>
            <person name="Crous P.W."/>
            <person name="Stergiopoulos I."/>
        </authorList>
    </citation>
    <scope>NUCLEOTIDE SEQUENCE [LARGE SCALE GENOMIC DNA]</scope>
    <source>
        <strain evidence="7 8">CBS 114824</strain>
    </source>
</reference>
<dbReference type="AlphaFoldDB" id="A0A139HRX0"/>
<dbReference type="GO" id="GO:0005886">
    <property type="term" value="C:plasma membrane"/>
    <property type="evidence" value="ECO:0007669"/>
    <property type="project" value="TreeGrafter"/>
</dbReference>
<feature type="transmembrane region" description="Helical" evidence="6">
    <location>
        <begin position="186"/>
        <end position="210"/>
    </location>
</feature>
<feature type="compositionally biased region" description="Polar residues" evidence="5">
    <location>
        <begin position="46"/>
        <end position="58"/>
    </location>
</feature>
<keyword evidence="3 6" id="KW-1133">Transmembrane helix</keyword>
<feature type="transmembrane region" description="Helical" evidence="6">
    <location>
        <begin position="222"/>
        <end position="245"/>
    </location>
</feature>
<dbReference type="Gene3D" id="1.20.1250.20">
    <property type="entry name" value="MFS general substrate transporter like domains"/>
    <property type="match status" value="1"/>
</dbReference>
<name>A0A139HRX0_9PEZI</name>
<feature type="transmembrane region" description="Helical" evidence="6">
    <location>
        <begin position="602"/>
        <end position="627"/>
    </location>
</feature>
<feature type="transmembrane region" description="Helical" evidence="6">
    <location>
        <begin position="162"/>
        <end position="180"/>
    </location>
</feature>
<feature type="transmembrane region" description="Helical" evidence="6">
    <location>
        <begin position="639"/>
        <end position="659"/>
    </location>
</feature>
<feature type="transmembrane region" description="Helical" evidence="6">
    <location>
        <begin position="346"/>
        <end position="366"/>
    </location>
</feature>
<feature type="transmembrane region" description="Helical" evidence="6">
    <location>
        <begin position="99"/>
        <end position="119"/>
    </location>
</feature>
<proteinExistence type="predicted"/>
<feature type="transmembrane region" description="Helical" evidence="6">
    <location>
        <begin position="131"/>
        <end position="150"/>
    </location>
</feature>
<evidence type="ECO:0000256" key="4">
    <source>
        <dbReference type="ARBA" id="ARBA00023136"/>
    </source>
</evidence>
<evidence type="ECO:0000256" key="1">
    <source>
        <dbReference type="ARBA" id="ARBA00004141"/>
    </source>
</evidence>
<feature type="compositionally biased region" description="Polar residues" evidence="5">
    <location>
        <begin position="18"/>
        <end position="28"/>
    </location>
</feature>
<dbReference type="EMBL" id="LFZN01000014">
    <property type="protein sequence ID" value="KXT05221.1"/>
    <property type="molecule type" value="Genomic_DNA"/>
</dbReference>
<dbReference type="OrthoDB" id="3066029at2759"/>
<feature type="region of interest" description="Disordered" evidence="5">
    <location>
        <begin position="1"/>
        <end position="58"/>
    </location>
</feature>
<comment type="subcellular location">
    <subcellularLocation>
        <location evidence="1">Membrane</location>
        <topology evidence="1">Multi-pass membrane protein</topology>
    </subcellularLocation>
</comment>
<evidence type="ECO:0000256" key="3">
    <source>
        <dbReference type="ARBA" id="ARBA00022989"/>
    </source>
</evidence>
<gene>
    <name evidence="7" type="ORF">AC578_8359</name>
</gene>
<dbReference type="PANTHER" id="PTHR23502:SF38">
    <property type="entry name" value="POLYAMINE TRANSPORTER 4"/>
    <property type="match status" value="1"/>
</dbReference>
<comment type="caution">
    <text evidence="7">The sequence shown here is derived from an EMBL/GenBank/DDBJ whole genome shotgun (WGS) entry which is preliminary data.</text>
</comment>
<accession>A0A139HRX0</accession>
<evidence type="ECO:0000313" key="8">
    <source>
        <dbReference type="Proteomes" id="UP000070133"/>
    </source>
</evidence>
<evidence type="ECO:0000256" key="6">
    <source>
        <dbReference type="SAM" id="Phobius"/>
    </source>
</evidence>
<keyword evidence="2 6" id="KW-0812">Transmembrane</keyword>
<dbReference type="InterPro" id="IPR011701">
    <property type="entry name" value="MFS"/>
</dbReference>
<sequence length="704" mass="78774">MSQEQSRYEIGPHPLLQSAPQTPVQTPSRDALTPPVRHTTTTPPRLSTNQRATPDSATPQRLLQLQEKAYEHDLHADLHWTINPYNPKNWTKRKKWMHTLLFCAISWTIMLGASSLTLAHHVLMHEFHTSSTISVLPTSLYLLGLVLGILGTPSAEPMGRKSMYIMSAPLYAIFILASGLTKSISGLAICRLLGGFVAASALQLGYASILDIWPAEKRVVPVAAYMSTILFGSTLGSVLSGAIVWRQHWRWTQFAILILSSLFFGPMFSTDETLKTTILRKSRKETSKISLFRGFLKNKSLRPYPILFSEPLALLCAVLNAFYFGVLFAILTAFSDILSKTKNFNAGAQGLTFLAMSVGALLALAMELCHQQWCYKPRAFRYKEEKVSEEERTLYTGKRASKYSSRTSFASNEQNSVGRSSRRSALLQSLKRLSIPIGRTFEQANPEWRRNMKLAYAATSYLNGVDENCGRRIKPEKVNYLLDQHLDFSQLCTALEGHRLKFDRVELARVLVEALADEQTPATYPHSANIEDVERHRLATVSALESIKPDTTPKPSMNEKRKTWIPPSTLPPPEWRLWLALPASALNIASLFILGWTTHDHWMATVIAMAIYAFGTSLITVSTTLYLLECFDSSRNEAIWAGSSMLTFAFGFVFSLFSIEELKLGPGLGMSVYAILSVFFGLIPAGLYVFGPALRKRRKSQNCK</sequence>
<feature type="transmembrane region" description="Helical" evidence="6">
    <location>
        <begin position="251"/>
        <end position="270"/>
    </location>
</feature>
<dbReference type="Proteomes" id="UP000070133">
    <property type="component" value="Unassembled WGS sequence"/>
</dbReference>
<keyword evidence="8" id="KW-1185">Reference proteome</keyword>
<evidence type="ECO:0000256" key="2">
    <source>
        <dbReference type="ARBA" id="ARBA00022692"/>
    </source>
</evidence>
<keyword evidence="4 6" id="KW-0472">Membrane</keyword>
<organism evidence="7 8">
    <name type="scientific">Pseudocercospora eumusae</name>
    <dbReference type="NCBI Taxonomy" id="321146"/>
    <lineage>
        <taxon>Eukaryota</taxon>
        <taxon>Fungi</taxon>
        <taxon>Dikarya</taxon>
        <taxon>Ascomycota</taxon>
        <taxon>Pezizomycotina</taxon>
        <taxon>Dothideomycetes</taxon>
        <taxon>Dothideomycetidae</taxon>
        <taxon>Mycosphaerellales</taxon>
        <taxon>Mycosphaerellaceae</taxon>
        <taxon>Pseudocercospora</taxon>
    </lineage>
</organism>
<dbReference type="GO" id="GO:0022857">
    <property type="term" value="F:transmembrane transporter activity"/>
    <property type="evidence" value="ECO:0007669"/>
    <property type="project" value="InterPro"/>
</dbReference>
<evidence type="ECO:0008006" key="9">
    <source>
        <dbReference type="Google" id="ProtNLM"/>
    </source>
</evidence>
<feature type="compositionally biased region" description="Low complexity" evidence="5">
    <location>
        <begin position="33"/>
        <end position="45"/>
    </location>
</feature>
<dbReference type="InterPro" id="IPR036259">
    <property type="entry name" value="MFS_trans_sf"/>
</dbReference>
<feature type="transmembrane region" description="Helical" evidence="6">
    <location>
        <begin position="312"/>
        <end position="334"/>
    </location>
</feature>
<dbReference type="PANTHER" id="PTHR23502">
    <property type="entry name" value="MAJOR FACILITATOR SUPERFAMILY"/>
    <property type="match status" value="1"/>
</dbReference>
<feature type="transmembrane region" description="Helical" evidence="6">
    <location>
        <begin position="577"/>
        <end position="596"/>
    </location>
</feature>
<dbReference type="SUPFAM" id="SSF103473">
    <property type="entry name" value="MFS general substrate transporter"/>
    <property type="match status" value="2"/>
</dbReference>
<evidence type="ECO:0000313" key="7">
    <source>
        <dbReference type="EMBL" id="KXT05221.1"/>
    </source>
</evidence>